<name>A0A8G0LNA7_9HYPO</name>
<evidence type="ECO:0000313" key="2">
    <source>
        <dbReference type="Proteomes" id="UP000826661"/>
    </source>
</evidence>
<sequence length="99" mass="11064">MPKQFRSCRWASLQNKQHLLTEDSLGVIEEPITLLSHKLWGFKTNNATLTSMDHALISAPGQKNVSFGVVATTSAMFPYPVVGVRVIKRILEDQVVKEI</sequence>
<dbReference type="Proteomes" id="UP000826661">
    <property type="component" value="Chromosome VI"/>
</dbReference>
<proteinExistence type="predicted"/>
<dbReference type="AlphaFoldDB" id="A0A8G0LNA7"/>
<evidence type="ECO:0000313" key="1">
    <source>
        <dbReference type="EMBL" id="QYT03975.1"/>
    </source>
</evidence>
<protein>
    <submittedName>
        <fullName evidence="1">Uncharacterized protein</fullName>
    </submittedName>
</protein>
<keyword evidence="2" id="KW-1185">Reference proteome</keyword>
<accession>A0A8G0LNA7</accession>
<organism evidence="1 2">
    <name type="scientific">Trichoderma simmonsii</name>
    <dbReference type="NCBI Taxonomy" id="1491479"/>
    <lineage>
        <taxon>Eukaryota</taxon>
        <taxon>Fungi</taxon>
        <taxon>Dikarya</taxon>
        <taxon>Ascomycota</taxon>
        <taxon>Pezizomycotina</taxon>
        <taxon>Sordariomycetes</taxon>
        <taxon>Hypocreomycetidae</taxon>
        <taxon>Hypocreales</taxon>
        <taxon>Hypocreaceae</taxon>
        <taxon>Trichoderma</taxon>
    </lineage>
</organism>
<dbReference type="EMBL" id="CP075869">
    <property type="protein sequence ID" value="QYT03975.1"/>
    <property type="molecule type" value="Genomic_DNA"/>
</dbReference>
<gene>
    <name evidence="1" type="ORF">H0G86_010913</name>
</gene>
<reference evidence="1 2" key="1">
    <citation type="journal article" date="2021" name="BMC Genomics">
        <title>Telomere-to-telomere genome assembly of asparaginase-producing Trichoderma simmonsii.</title>
        <authorList>
            <person name="Chung D."/>
            <person name="Kwon Y.M."/>
            <person name="Yang Y."/>
        </authorList>
    </citation>
    <scope>NUCLEOTIDE SEQUENCE [LARGE SCALE GENOMIC DNA]</scope>
    <source>
        <strain evidence="1 2">GH-Sj1</strain>
    </source>
</reference>